<dbReference type="AlphaFoldDB" id="A0A921AXJ2"/>
<dbReference type="Proteomes" id="UP000698963">
    <property type="component" value="Unassembled WGS sequence"/>
</dbReference>
<reference evidence="8" key="1">
    <citation type="journal article" date="2021" name="PeerJ">
        <title>Extensive microbial diversity within the chicken gut microbiome revealed by metagenomics and culture.</title>
        <authorList>
            <person name="Gilroy R."/>
            <person name="Ravi A."/>
            <person name="Getino M."/>
            <person name="Pursley I."/>
            <person name="Horton D.L."/>
            <person name="Alikhan N.F."/>
            <person name="Baker D."/>
            <person name="Gharbi K."/>
            <person name="Hall N."/>
            <person name="Watson M."/>
            <person name="Adriaenssens E.M."/>
            <person name="Foster-Nyarko E."/>
            <person name="Jarju S."/>
            <person name="Secka A."/>
            <person name="Antonio M."/>
            <person name="Oren A."/>
            <person name="Chaudhuri R.R."/>
            <person name="La Ragione R."/>
            <person name="Hildebrand F."/>
            <person name="Pallen M.J."/>
        </authorList>
    </citation>
    <scope>NUCLEOTIDE SEQUENCE</scope>
    <source>
        <strain evidence="8">ChiGjej2B2-19336</strain>
    </source>
</reference>
<dbReference type="InterPro" id="IPR039565">
    <property type="entry name" value="BamD-like"/>
</dbReference>
<accession>A0A921AXJ2</accession>
<keyword evidence="3" id="KW-0564">Palmitate</keyword>
<evidence type="ECO:0000256" key="4">
    <source>
        <dbReference type="ARBA" id="ARBA00023237"/>
    </source>
</evidence>
<protein>
    <submittedName>
        <fullName evidence="8">Outer membrane protein assembly factor BamD</fullName>
    </submittedName>
</protein>
<evidence type="ECO:0000256" key="6">
    <source>
        <dbReference type="SAM" id="SignalP"/>
    </source>
</evidence>
<dbReference type="CDD" id="cd15830">
    <property type="entry name" value="BamD"/>
    <property type="match status" value="1"/>
</dbReference>
<dbReference type="HAMAP" id="MF_00922">
    <property type="entry name" value="OM_assembly_BamD"/>
    <property type="match status" value="1"/>
</dbReference>
<dbReference type="PANTHER" id="PTHR37423:SF1">
    <property type="entry name" value="OUTER MEMBRANE PROTEIN ASSEMBLY FACTOR BAMD"/>
    <property type="match status" value="1"/>
</dbReference>
<dbReference type="NCBIfam" id="TIGR03302">
    <property type="entry name" value="OM_YfiO"/>
    <property type="match status" value="1"/>
</dbReference>
<evidence type="ECO:0000256" key="2">
    <source>
        <dbReference type="ARBA" id="ARBA00023136"/>
    </source>
</evidence>
<evidence type="ECO:0000256" key="5">
    <source>
        <dbReference type="ARBA" id="ARBA00023288"/>
    </source>
</evidence>
<dbReference type="RefSeq" id="WP_304123663.1">
    <property type="nucleotide sequence ID" value="NZ_DYZA01000228.1"/>
</dbReference>
<feature type="domain" description="Outer membrane lipoprotein BamD-like" evidence="7">
    <location>
        <begin position="31"/>
        <end position="210"/>
    </location>
</feature>
<feature type="signal peptide" evidence="6">
    <location>
        <begin position="1"/>
        <end position="22"/>
    </location>
</feature>
<dbReference type="PROSITE" id="PS51257">
    <property type="entry name" value="PROKAR_LIPOPROTEIN"/>
    <property type="match status" value="1"/>
</dbReference>
<feature type="chain" id="PRO_5037301473" evidence="6">
    <location>
        <begin position="23"/>
        <end position="241"/>
    </location>
</feature>
<comment type="caution">
    <text evidence="8">The sequence shown here is derived from an EMBL/GenBank/DDBJ whole genome shotgun (WGS) entry which is preliminary data.</text>
</comment>
<dbReference type="PANTHER" id="PTHR37423">
    <property type="entry name" value="SOLUBLE LYTIC MUREIN TRANSGLYCOSYLASE-RELATED"/>
    <property type="match status" value="1"/>
</dbReference>
<keyword evidence="4" id="KW-0998">Cell outer membrane</keyword>
<gene>
    <name evidence="8" type="ORF">K8W16_10995</name>
</gene>
<reference evidence="8" key="2">
    <citation type="submission" date="2021-09" db="EMBL/GenBank/DDBJ databases">
        <authorList>
            <person name="Gilroy R."/>
        </authorList>
    </citation>
    <scope>NUCLEOTIDE SEQUENCE</scope>
    <source>
        <strain evidence="8">ChiGjej2B2-19336</strain>
    </source>
</reference>
<evidence type="ECO:0000256" key="1">
    <source>
        <dbReference type="ARBA" id="ARBA00022729"/>
    </source>
</evidence>
<evidence type="ECO:0000313" key="9">
    <source>
        <dbReference type="Proteomes" id="UP000698963"/>
    </source>
</evidence>
<keyword evidence="5" id="KW-0449">Lipoprotein</keyword>
<dbReference type="InterPro" id="IPR011990">
    <property type="entry name" value="TPR-like_helical_dom_sf"/>
</dbReference>
<dbReference type="SUPFAM" id="SSF48452">
    <property type="entry name" value="TPR-like"/>
    <property type="match status" value="1"/>
</dbReference>
<proteinExistence type="inferred from homology"/>
<dbReference type="InterPro" id="IPR017689">
    <property type="entry name" value="BamD"/>
</dbReference>
<dbReference type="Gene3D" id="1.25.40.10">
    <property type="entry name" value="Tetratricopeptide repeat domain"/>
    <property type="match status" value="1"/>
</dbReference>
<evidence type="ECO:0000313" key="8">
    <source>
        <dbReference type="EMBL" id="HJD98157.1"/>
    </source>
</evidence>
<evidence type="ECO:0000259" key="7">
    <source>
        <dbReference type="Pfam" id="PF13525"/>
    </source>
</evidence>
<name>A0A921AXJ2_9BACT</name>
<dbReference type="GO" id="GO:0051205">
    <property type="term" value="P:protein insertion into membrane"/>
    <property type="evidence" value="ECO:0007669"/>
    <property type="project" value="TreeGrafter"/>
</dbReference>
<dbReference type="GO" id="GO:1990063">
    <property type="term" value="C:Bam protein complex"/>
    <property type="evidence" value="ECO:0007669"/>
    <property type="project" value="TreeGrafter"/>
</dbReference>
<keyword evidence="2" id="KW-0472">Membrane</keyword>
<dbReference type="EMBL" id="DYZA01000228">
    <property type="protein sequence ID" value="HJD98157.1"/>
    <property type="molecule type" value="Genomic_DNA"/>
</dbReference>
<evidence type="ECO:0000256" key="3">
    <source>
        <dbReference type="ARBA" id="ARBA00023139"/>
    </source>
</evidence>
<sequence>MRKLLLMGALACTLFLSGCSMVDEYFLPPPDDTVQEIFEAGNDAMREKNYSQAITYYTRIKDEYPFSPYVIESELALADAHYLDGEYLLASEAYKDFETLHPRHEAIPYVLYQLGMSLKKSYTSIDHSATAVNEAVEYFTRLQQEYPDTEYGKNAAERIAECRKTLAQREIFIANVFWGMENYQAAWTRYQHVVRTYPDVKEEAEYAKTKGEAAYLKYRQEEGQNMRELQQGSWKDWFRWL</sequence>
<keyword evidence="1 6" id="KW-0732">Signal</keyword>
<organism evidence="8 9">
    <name type="scientific">Mailhella massiliensis</name>
    <dbReference type="NCBI Taxonomy" id="1903261"/>
    <lineage>
        <taxon>Bacteria</taxon>
        <taxon>Pseudomonadati</taxon>
        <taxon>Thermodesulfobacteriota</taxon>
        <taxon>Desulfovibrionia</taxon>
        <taxon>Desulfovibrionales</taxon>
        <taxon>Desulfovibrionaceae</taxon>
        <taxon>Mailhella</taxon>
    </lineage>
</organism>
<dbReference type="Pfam" id="PF13525">
    <property type="entry name" value="YfiO"/>
    <property type="match status" value="1"/>
</dbReference>